<dbReference type="AlphaFoldDB" id="A0A177U0G3"/>
<reference evidence="1" key="2">
    <citation type="journal article" date="2019" name="IMA Fungus">
        <title>Genome sequencing and comparison of five Tilletia species to identify candidate genes for the detection of regulated species infecting wheat.</title>
        <authorList>
            <person name="Nguyen H.D.T."/>
            <person name="Sultana T."/>
            <person name="Kesanakurti P."/>
            <person name="Hambleton S."/>
        </authorList>
    </citation>
    <scope>NUCLEOTIDE SEQUENCE</scope>
    <source>
        <strain evidence="1">DAOMC 238032</strain>
    </source>
</reference>
<gene>
    <name evidence="1" type="ORF">A4X03_0g7475</name>
</gene>
<dbReference type="Proteomes" id="UP000077671">
    <property type="component" value="Unassembled WGS sequence"/>
</dbReference>
<reference evidence="1" key="1">
    <citation type="submission" date="2016-04" db="EMBL/GenBank/DDBJ databases">
        <authorList>
            <person name="Nguyen H.D."/>
            <person name="Kesanakurti P."/>
            <person name="Cullis J."/>
            <person name="Levesque C.A."/>
            <person name="Hambleton S."/>
        </authorList>
    </citation>
    <scope>NUCLEOTIDE SEQUENCE</scope>
    <source>
        <strain evidence="1">DAOMC 238032</strain>
    </source>
</reference>
<protein>
    <submittedName>
        <fullName evidence="1">Uncharacterized protein</fullName>
    </submittedName>
</protein>
<name>A0A177U0G3_9BASI</name>
<evidence type="ECO:0000313" key="1">
    <source>
        <dbReference type="EMBL" id="KAE8245299.1"/>
    </source>
</evidence>
<evidence type="ECO:0000313" key="2">
    <source>
        <dbReference type="Proteomes" id="UP000077671"/>
    </source>
</evidence>
<accession>A0A177U0G3</accession>
<sequence>MISPSPPPVVARVDQHTFAVSEKIAGPFSPEVELHTAVDVVVPHHHNVWVPVDAGGLAPDVDYCVHPRLSASPDETVQLAGPTGLMTKGVDARRHVLLGNFGAADCHLARGTIVADAVATRVGNALHDSGRLFSLSAAASPSPSYRAFIASAEPDPLSGVADPIDAFEPEGGADPDPRHDSATVEIDGHFRIGVDDSGHPSPAVISLLRRHEKAFALDCARWDHVA</sequence>
<proteinExistence type="predicted"/>
<dbReference type="EMBL" id="LWDD02001785">
    <property type="protein sequence ID" value="KAE8245299.1"/>
    <property type="molecule type" value="Genomic_DNA"/>
</dbReference>
<comment type="caution">
    <text evidence="1">The sequence shown here is derived from an EMBL/GenBank/DDBJ whole genome shotgun (WGS) entry which is preliminary data.</text>
</comment>
<organism evidence="1 2">
    <name type="scientific">Tilletia caries</name>
    <name type="common">wheat bunt fungus</name>
    <dbReference type="NCBI Taxonomy" id="13290"/>
    <lineage>
        <taxon>Eukaryota</taxon>
        <taxon>Fungi</taxon>
        <taxon>Dikarya</taxon>
        <taxon>Basidiomycota</taxon>
        <taxon>Ustilaginomycotina</taxon>
        <taxon>Exobasidiomycetes</taxon>
        <taxon>Tilletiales</taxon>
        <taxon>Tilletiaceae</taxon>
        <taxon>Tilletia</taxon>
    </lineage>
</organism>